<dbReference type="Proteomes" id="UP001634394">
    <property type="component" value="Unassembled WGS sequence"/>
</dbReference>
<dbReference type="Gene3D" id="3.40.50.410">
    <property type="entry name" value="von Willebrand factor, type A domain"/>
    <property type="match status" value="1"/>
</dbReference>
<dbReference type="SMART" id="SM00254">
    <property type="entry name" value="ShKT"/>
    <property type="match status" value="3"/>
</dbReference>
<dbReference type="InterPro" id="IPR050525">
    <property type="entry name" value="ECM_Assembly_Org"/>
</dbReference>
<dbReference type="Pfam" id="PF01549">
    <property type="entry name" value="ShK"/>
    <property type="match status" value="3"/>
</dbReference>
<dbReference type="InterPro" id="IPR000884">
    <property type="entry name" value="TSP1_rpt"/>
</dbReference>
<dbReference type="Pfam" id="PF00092">
    <property type="entry name" value="VWA"/>
    <property type="match status" value="1"/>
</dbReference>
<feature type="chain" id="PRO_5044838440" evidence="2">
    <location>
        <begin position="19"/>
        <end position="661"/>
    </location>
</feature>
<evidence type="ECO:0000256" key="1">
    <source>
        <dbReference type="PROSITE-ProRule" id="PRU01005"/>
    </source>
</evidence>
<comment type="caution">
    <text evidence="5">The sequence shown here is derived from an EMBL/GenBank/DDBJ whole genome shotgun (WGS) entry which is preliminary data.</text>
</comment>
<keyword evidence="6" id="KW-1185">Reference proteome</keyword>
<dbReference type="InterPro" id="IPR002035">
    <property type="entry name" value="VWF_A"/>
</dbReference>
<feature type="signal peptide" evidence="2">
    <location>
        <begin position="1"/>
        <end position="18"/>
    </location>
</feature>
<dbReference type="Gene3D" id="2.20.100.10">
    <property type="entry name" value="Thrombospondin type-1 (TSP1) repeat"/>
    <property type="match status" value="1"/>
</dbReference>
<comment type="caution">
    <text evidence="1">Lacks conserved residue(s) required for the propagation of feature annotation.</text>
</comment>
<dbReference type="InterPro" id="IPR036465">
    <property type="entry name" value="vWFA_dom_sf"/>
</dbReference>
<dbReference type="CDD" id="cd01450">
    <property type="entry name" value="vWFA_subfamily_ECM"/>
    <property type="match status" value="1"/>
</dbReference>
<evidence type="ECO:0000313" key="5">
    <source>
        <dbReference type="EMBL" id="KAL3865536.1"/>
    </source>
</evidence>
<keyword evidence="2" id="KW-0732">Signal</keyword>
<feature type="domain" description="ShKT" evidence="4">
    <location>
        <begin position="474"/>
        <end position="507"/>
    </location>
</feature>
<reference evidence="5 6" key="1">
    <citation type="submission" date="2024-11" db="EMBL/GenBank/DDBJ databases">
        <title>Chromosome-level genome assembly of the freshwater bivalve Anodonta woodiana.</title>
        <authorList>
            <person name="Chen X."/>
        </authorList>
    </citation>
    <scope>NUCLEOTIDE SEQUENCE [LARGE SCALE GENOMIC DNA]</scope>
    <source>
        <strain evidence="5">MN2024</strain>
        <tissue evidence="5">Gills</tissue>
    </source>
</reference>
<sequence length="661" mass="70056">MTVLALSIMLCVLALSDSNDCSLGVTRCMWEPWNPWGSCSESCGTGIASRSRGLCCKEGQDINACVKECGVKDSAYDLKPCNVPCDGVSQTNKQTGYTVSVEQPTSEAKSVPSAITSAATSSIFSLSNATTNPAVSMSSMLTSNTGTISTTTSSSTLTSNTETVSSATSSSILTYNTETISSATSSGTLTSNTETISNATSSSILTFNGTAASAATSSSTLTFSGTAASASMSSLVSNYNATIAAGSATTEQPSYTVLTRTKESPTTSASCVAKIADVVFVIDSSGSIGAENFLKLKEFMKNIVRTFDIDSRYTRVAVIKYNDYPNIEFKLNNHTNLNDLLAAIDGINYTIGGTNTADAIQLMRSEGFDRERPAAPDIGIVITDGLSKYPTLTKAQADLAKNEGITLFAIGIGNETQQEELKNIASGDRVYQVEGFDALETINLAVAHTTCGVNLNESFVTRSTTSPRTTPSGCADYDDNCGSYGRDSCYDYEPFARGHCPKSCGFCRDANATITNVCADAINDCAQYGVEMCYKESQHDWVEANCQKFCGFCGEKNAPLPTTPVSTIATTTAAQCIDSVPNCHEYGGPGMCQTYGQWARQNCAKYCGVCFNYVHVTASTVGNKKCPAWKIPEACTLEHIPGQCCLSPKCPDGFILTVHRH</sequence>
<dbReference type="PROSITE" id="PS50092">
    <property type="entry name" value="TSP1"/>
    <property type="match status" value="1"/>
</dbReference>
<evidence type="ECO:0000313" key="6">
    <source>
        <dbReference type="Proteomes" id="UP001634394"/>
    </source>
</evidence>
<dbReference type="PANTHER" id="PTHR24020:SF87">
    <property type="entry name" value="COLLAGEN ALPHA-1(VI) CHAIN-LIKE"/>
    <property type="match status" value="1"/>
</dbReference>
<protein>
    <submittedName>
        <fullName evidence="5">Uncharacterized protein</fullName>
    </submittedName>
</protein>
<dbReference type="InterPro" id="IPR003582">
    <property type="entry name" value="ShKT_dom"/>
</dbReference>
<dbReference type="AlphaFoldDB" id="A0ABD3VVA5"/>
<dbReference type="SUPFAM" id="SSF82895">
    <property type="entry name" value="TSP-1 type 1 repeat"/>
    <property type="match status" value="1"/>
</dbReference>
<feature type="domain" description="VWFA" evidence="3">
    <location>
        <begin position="277"/>
        <end position="446"/>
    </location>
</feature>
<gene>
    <name evidence="5" type="ORF">ACJMK2_042912</name>
</gene>
<name>A0ABD3VVA5_SINWO</name>
<dbReference type="PROSITE" id="PS50234">
    <property type="entry name" value="VWFA"/>
    <property type="match status" value="1"/>
</dbReference>
<dbReference type="InterPro" id="IPR036383">
    <property type="entry name" value="TSP1_rpt_sf"/>
</dbReference>
<dbReference type="SUPFAM" id="SSF53300">
    <property type="entry name" value="vWA-like"/>
    <property type="match status" value="1"/>
</dbReference>
<evidence type="ECO:0000256" key="2">
    <source>
        <dbReference type="SAM" id="SignalP"/>
    </source>
</evidence>
<accession>A0ABD3VVA5</accession>
<evidence type="ECO:0000259" key="3">
    <source>
        <dbReference type="PROSITE" id="PS50234"/>
    </source>
</evidence>
<dbReference type="PRINTS" id="PR00453">
    <property type="entry name" value="VWFADOMAIN"/>
</dbReference>
<dbReference type="PANTHER" id="PTHR24020">
    <property type="entry name" value="COLLAGEN ALPHA"/>
    <property type="match status" value="1"/>
</dbReference>
<dbReference type="SMART" id="SM00327">
    <property type="entry name" value="VWA"/>
    <property type="match status" value="1"/>
</dbReference>
<evidence type="ECO:0000259" key="4">
    <source>
        <dbReference type="PROSITE" id="PS51670"/>
    </source>
</evidence>
<dbReference type="EMBL" id="JBJQND010000009">
    <property type="protein sequence ID" value="KAL3865536.1"/>
    <property type="molecule type" value="Genomic_DNA"/>
</dbReference>
<dbReference type="PROSITE" id="PS51670">
    <property type="entry name" value="SHKT"/>
    <property type="match status" value="1"/>
</dbReference>
<proteinExistence type="predicted"/>
<organism evidence="5 6">
    <name type="scientific">Sinanodonta woodiana</name>
    <name type="common">Chinese pond mussel</name>
    <name type="synonym">Anodonta woodiana</name>
    <dbReference type="NCBI Taxonomy" id="1069815"/>
    <lineage>
        <taxon>Eukaryota</taxon>
        <taxon>Metazoa</taxon>
        <taxon>Spiralia</taxon>
        <taxon>Lophotrochozoa</taxon>
        <taxon>Mollusca</taxon>
        <taxon>Bivalvia</taxon>
        <taxon>Autobranchia</taxon>
        <taxon>Heteroconchia</taxon>
        <taxon>Palaeoheterodonta</taxon>
        <taxon>Unionida</taxon>
        <taxon>Unionoidea</taxon>
        <taxon>Unionidae</taxon>
        <taxon>Unioninae</taxon>
        <taxon>Sinanodonta</taxon>
    </lineage>
</organism>
<dbReference type="SMART" id="SM00209">
    <property type="entry name" value="TSP1"/>
    <property type="match status" value="1"/>
</dbReference>